<feature type="domain" description="Aminoglycoside phosphotransferase" evidence="1">
    <location>
        <begin position="81"/>
        <end position="130"/>
    </location>
</feature>
<proteinExistence type="predicted"/>
<evidence type="ECO:0000259" key="1">
    <source>
        <dbReference type="Pfam" id="PF01636"/>
    </source>
</evidence>
<sequence length="180" mass="20060">MARPKDPPPPAIPVLPPVPATQPAFLVQSVSGGSIRSVRVQNHRVGACESEDEFYQYLLGVASSHSFKTRHEYETALDTARAIPLEHGIVFIHGGFAFQNTLVYNGHVSGFIDWECAGWYPEYWEFTTPSRWPSRDPEKGSLFLQLGGHRYKKELESGLAIVSLTVDSWICFQLAVPSIT</sequence>
<organism evidence="2 3">
    <name type="scientific">Metarhizium guizhouense (strain ARSEF 977)</name>
    <dbReference type="NCBI Taxonomy" id="1276136"/>
    <lineage>
        <taxon>Eukaryota</taxon>
        <taxon>Fungi</taxon>
        <taxon>Dikarya</taxon>
        <taxon>Ascomycota</taxon>
        <taxon>Pezizomycotina</taxon>
        <taxon>Sordariomycetes</taxon>
        <taxon>Hypocreomycetidae</taxon>
        <taxon>Hypocreales</taxon>
        <taxon>Clavicipitaceae</taxon>
        <taxon>Metarhizium</taxon>
    </lineage>
</organism>
<dbReference type="Proteomes" id="UP000031192">
    <property type="component" value="Unassembled WGS sequence"/>
</dbReference>
<name>A0A0B4H5W5_METGA</name>
<evidence type="ECO:0000313" key="2">
    <source>
        <dbReference type="EMBL" id="KID85161.1"/>
    </source>
</evidence>
<dbReference type="PANTHER" id="PTHR21310:SF55">
    <property type="entry name" value="AMINOGLYCOSIDE PHOSPHOTRANSFERASE DOMAIN-CONTAINING PROTEIN"/>
    <property type="match status" value="1"/>
</dbReference>
<protein>
    <submittedName>
        <fullName evidence="2">Phosphotransferase family protein</fullName>
    </submittedName>
</protein>
<dbReference type="InterPro" id="IPR002575">
    <property type="entry name" value="Aminoglycoside_PTrfase"/>
</dbReference>
<dbReference type="GO" id="GO:0016740">
    <property type="term" value="F:transferase activity"/>
    <property type="evidence" value="ECO:0007669"/>
    <property type="project" value="UniProtKB-KW"/>
</dbReference>
<dbReference type="Gene3D" id="3.90.1200.10">
    <property type="match status" value="1"/>
</dbReference>
<evidence type="ECO:0000313" key="3">
    <source>
        <dbReference type="Proteomes" id="UP000031192"/>
    </source>
</evidence>
<dbReference type="InterPro" id="IPR051678">
    <property type="entry name" value="AGP_Transferase"/>
</dbReference>
<dbReference type="SUPFAM" id="SSF56112">
    <property type="entry name" value="Protein kinase-like (PK-like)"/>
    <property type="match status" value="1"/>
</dbReference>
<gene>
    <name evidence="2" type="ORF">MGU_07583</name>
</gene>
<dbReference type="HOGENOM" id="CLU_021768_8_1_1"/>
<dbReference type="InterPro" id="IPR011009">
    <property type="entry name" value="Kinase-like_dom_sf"/>
</dbReference>
<dbReference type="PANTHER" id="PTHR21310">
    <property type="entry name" value="AMINOGLYCOSIDE PHOSPHOTRANSFERASE-RELATED-RELATED"/>
    <property type="match status" value="1"/>
</dbReference>
<dbReference type="OrthoDB" id="3250044at2759"/>
<comment type="caution">
    <text evidence="2">The sequence shown here is derived from an EMBL/GenBank/DDBJ whole genome shotgun (WGS) entry which is preliminary data.</text>
</comment>
<dbReference type="EMBL" id="AZNH01000033">
    <property type="protein sequence ID" value="KID85161.1"/>
    <property type="molecule type" value="Genomic_DNA"/>
</dbReference>
<accession>A0A0B4H5W5</accession>
<dbReference type="AlphaFoldDB" id="A0A0B4H5W5"/>
<reference evidence="2 3" key="1">
    <citation type="journal article" date="2014" name="Proc. Natl. Acad. Sci. U.S.A.">
        <title>Trajectory and genomic determinants of fungal-pathogen speciation and host adaptation.</title>
        <authorList>
            <person name="Hu X."/>
            <person name="Xiao G."/>
            <person name="Zheng P."/>
            <person name="Shang Y."/>
            <person name="Su Y."/>
            <person name="Zhang X."/>
            <person name="Liu X."/>
            <person name="Zhan S."/>
            <person name="St Leger R.J."/>
            <person name="Wang C."/>
        </authorList>
    </citation>
    <scope>NUCLEOTIDE SEQUENCE [LARGE SCALE GENOMIC DNA]</scope>
    <source>
        <strain evidence="2 3">ARSEF 977</strain>
    </source>
</reference>
<keyword evidence="3" id="KW-1185">Reference proteome</keyword>
<dbReference type="Pfam" id="PF01636">
    <property type="entry name" value="APH"/>
    <property type="match status" value="1"/>
</dbReference>